<reference evidence="1 2" key="1">
    <citation type="submission" date="2023-12" db="EMBL/GenBank/DDBJ databases">
        <title>Description of new species of Mycobacterium terrae complex isolated from sewage at the Sao Paulo Zoological Park Foundation in Brazil.</title>
        <authorList>
            <person name="Romagnoli C.L."/>
            <person name="Conceicao E.C."/>
            <person name="Machado E."/>
            <person name="Barreto L.B.P.F."/>
            <person name="Sharma A."/>
            <person name="Silva N.M."/>
            <person name="Marques L.E."/>
            <person name="Juliana M.A."/>
            <person name="Lourenco M.C.S."/>
            <person name="Digiampietri L.A."/>
            <person name="Suffys P.N."/>
            <person name="Viana-Niero C."/>
        </authorList>
    </citation>
    <scope>NUCLEOTIDE SEQUENCE [LARGE SCALE GENOMIC DNA]</scope>
    <source>
        <strain evidence="1 2">MYC098</strain>
    </source>
</reference>
<keyword evidence="2" id="KW-1185">Reference proteome</keyword>
<protein>
    <submittedName>
        <fullName evidence="1">Uncharacterized protein</fullName>
    </submittedName>
</protein>
<gene>
    <name evidence="1" type="ORF">K6T79_20165</name>
</gene>
<dbReference type="RefSeq" id="WP_329780362.1">
    <property type="nucleotide sequence ID" value="NZ_JAYJJR010000016.1"/>
</dbReference>
<name>A0ABU5XM54_9MYCO</name>
<comment type="caution">
    <text evidence="1">The sequence shown here is derived from an EMBL/GenBank/DDBJ whole genome shotgun (WGS) entry which is preliminary data.</text>
</comment>
<evidence type="ECO:0000313" key="2">
    <source>
        <dbReference type="Proteomes" id="UP001299596"/>
    </source>
</evidence>
<proteinExistence type="predicted"/>
<accession>A0ABU5XM54</accession>
<organism evidence="1 2">
    <name type="scientific">[Mycobacterium] crassicus</name>
    <dbReference type="NCBI Taxonomy" id="2872309"/>
    <lineage>
        <taxon>Bacteria</taxon>
        <taxon>Bacillati</taxon>
        <taxon>Actinomycetota</taxon>
        <taxon>Actinomycetes</taxon>
        <taxon>Mycobacteriales</taxon>
        <taxon>Mycobacteriaceae</taxon>
        <taxon>Mycolicibacter</taxon>
    </lineage>
</organism>
<dbReference type="Proteomes" id="UP001299596">
    <property type="component" value="Unassembled WGS sequence"/>
</dbReference>
<sequence>MRDKSDISIAEWRRLGADLLNAELSVPAGLREIALDKALGSFVVTNVLLPGFDPVSAGALVWRGKLATFLLSDNVSRLSSSACKWLINGTVINAFHAWRRDYITRLGGAAGQSEGSDDCTALEDVYAAPAEASVPGVSAGCIDWLPIVRTVSEDVWVLNGEQLADRVVSAFEQLGMTISLDEAGTTSTP</sequence>
<dbReference type="EMBL" id="JAYJJR010000016">
    <property type="protein sequence ID" value="MEB3023363.1"/>
    <property type="molecule type" value="Genomic_DNA"/>
</dbReference>
<evidence type="ECO:0000313" key="1">
    <source>
        <dbReference type="EMBL" id="MEB3023363.1"/>
    </source>
</evidence>